<feature type="region of interest" description="Disordered" evidence="1">
    <location>
        <begin position="1"/>
        <end position="29"/>
    </location>
</feature>
<evidence type="ECO:0000313" key="3">
    <source>
        <dbReference type="EMBL" id="VFK63059.1"/>
    </source>
</evidence>
<evidence type="ECO:0000313" key="2">
    <source>
        <dbReference type="EMBL" id="VFK50910.1"/>
    </source>
</evidence>
<accession>A0A451AAJ6</accession>
<protein>
    <submittedName>
        <fullName evidence="3">Uncharacterized protein</fullName>
    </submittedName>
</protein>
<evidence type="ECO:0000256" key="1">
    <source>
        <dbReference type="SAM" id="MobiDB-lite"/>
    </source>
</evidence>
<dbReference type="AlphaFoldDB" id="A0A451AAJ6"/>
<feature type="compositionally biased region" description="Basic and acidic residues" evidence="1">
    <location>
        <begin position="15"/>
        <end position="25"/>
    </location>
</feature>
<organism evidence="3">
    <name type="scientific">Candidatus Kentrum sp. TC</name>
    <dbReference type="NCBI Taxonomy" id="2126339"/>
    <lineage>
        <taxon>Bacteria</taxon>
        <taxon>Pseudomonadati</taxon>
        <taxon>Pseudomonadota</taxon>
        <taxon>Gammaproteobacteria</taxon>
        <taxon>Candidatus Kentrum</taxon>
    </lineage>
</organism>
<dbReference type="EMBL" id="CAADFW010000085">
    <property type="protein sequence ID" value="VFK63059.1"/>
    <property type="molecule type" value="Genomic_DNA"/>
</dbReference>
<proteinExistence type="predicted"/>
<reference evidence="3" key="1">
    <citation type="submission" date="2019-02" db="EMBL/GenBank/DDBJ databases">
        <authorList>
            <person name="Gruber-Vodicka R. H."/>
            <person name="Seah K. B. B."/>
        </authorList>
    </citation>
    <scope>NUCLEOTIDE SEQUENCE</scope>
    <source>
        <strain evidence="2">BECK_BZ123</strain>
        <strain evidence="3">BECK_BZ126</strain>
    </source>
</reference>
<name>A0A451AAJ6_9GAMM</name>
<gene>
    <name evidence="2" type="ORF">BECKTC1821D_GA0114238_11239</name>
    <name evidence="3" type="ORF">BECKTC1821F_GA0114240_10855</name>
</gene>
<sequence length="69" mass="7733">MSNGFEPRKTTLGRDINRKEGRDPTSDEELIDALRGWNGKTACMIGFPDDGHETPLPIEETVTMPLFLN</sequence>
<dbReference type="EMBL" id="CAADFS010000123">
    <property type="protein sequence ID" value="VFK50910.1"/>
    <property type="molecule type" value="Genomic_DNA"/>
</dbReference>